<dbReference type="CDD" id="cd24061">
    <property type="entry name" value="ASKHA_NBD_ROK_SgGLK-like"/>
    <property type="match status" value="1"/>
</dbReference>
<dbReference type="Pfam" id="PF00480">
    <property type="entry name" value="ROK"/>
    <property type="match status" value="1"/>
</dbReference>
<dbReference type="GO" id="GO:0005524">
    <property type="term" value="F:ATP binding"/>
    <property type="evidence" value="ECO:0007669"/>
    <property type="project" value="UniProtKB-KW"/>
</dbReference>
<keyword evidence="6 9" id="KW-0418">Kinase</keyword>
<dbReference type="SUPFAM" id="SSF53067">
    <property type="entry name" value="Actin-like ATPase domain"/>
    <property type="match status" value="1"/>
</dbReference>
<name>A0A1Q5Q2Y2_9ACTO</name>
<comment type="caution">
    <text evidence="9">The sequence shown here is derived from an EMBL/GenBank/DDBJ whole genome shotgun (WGS) entry which is preliminary data.</text>
</comment>
<evidence type="ECO:0000256" key="6">
    <source>
        <dbReference type="ARBA" id="ARBA00022777"/>
    </source>
</evidence>
<dbReference type="PANTHER" id="PTHR18964">
    <property type="entry name" value="ROK (REPRESSOR, ORF, KINASE) FAMILY"/>
    <property type="match status" value="1"/>
</dbReference>
<dbReference type="GO" id="GO:0006096">
    <property type="term" value="P:glycolytic process"/>
    <property type="evidence" value="ECO:0007669"/>
    <property type="project" value="InterPro"/>
</dbReference>
<evidence type="ECO:0000313" key="10">
    <source>
        <dbReference type="Proteomes" id="UP000185628"/>
    </source>
</evidence>
<dbReference type="InterPro" id="IPR000600">
    <property type="entry name" value="ROK"/>
</dbReference>
<evidence type="ECO:0000256" key="3">
    <source>
        <dbReference type="ARBA" id="ARBA00014701"/>
    </source>
</evidence>
<dbReference type="EC" id="2.7.1.2" evidence="2"/>
<dbReference type="GO" id="GO:0005737">
    <property type="term" value="C:cytoplasm"/>
    <property type="evidence" value="ECO:0007669"/>
    <property type="project" value="InterPro"/>
</dbReference>
<dbReference type="PROSITE" id="PS01125">
    <property type="entry name" value="ROK"/>
    <property type="match status" value="1"/>
</dbReference>
<evidence type="ECO:0000256" key="7">
    <source>
        <dbReference type="ARBA" id="ARBA00022840"/>
    </source>
</evidence>
<dbReference type="InterPro" id="IPR004654">
    <property type="entry name" value="ROK_glcA"/>
</dbReference>
<evidence type="ECO:0000256" key="2">
    <source>
        <dbReference type="ARBA" id="ARBA00012323"/>
    </source>
</evidence>
<protein>
    <recommendedName>
        <fullName evidence="3">Glucokinase</fullName>
        <ecNumber evidence="2">2.7.1.2</ecNumber>
    </recommendedName>
    <alternativeName>
        <fullName evidence="8">Glucose kinase</fullName>
    </alternativeName>
</protein>
<keyword evidence="4" id="KW-0808">Transferase</keyword>
<dbReference type="STRING" id="208480.SAMN02910418_00379"/>
<evidence type="ECO:0000256" key="8">
    <source>
        <dbReference type="ARBA" id="ARBA00032386"/>
    </source>
</evidence>
<dbReference type="RefSeq" id="WP_073716423.1">
    <property type="nucleotide sequence ID" value="NZ_MQVR01000026.1"/>
</dbReference>
<accession>A0A1Q5Q2Y2</accession>
<keyword evidence="7" id="KW-0067">ATP-binding</keyword>
<evidence type="ECO:0000256" key="5">
    <source>
        <dbReference type="ARBA" id="ARBA00022741"/>
    </source>
</evidence>
<evidence type="ECO:0000313" key="9">
    <source>
        <dbReference type="EMBL" id="OKL54115.1"/>
    </source>
</evidence>
<comment type="similarity">
    <text evidence="1">Belongs to the ROK (NagC/XylR) family.</text>
</comment>
<reference evidence="10" key="1">
    <citation type="submission" date="2016-12" db="EMBL/GenBank/DDBJ databases">
        <authorList>
            <person name="Meng X."/>
        </authorList>
    </citation>
    <scope>NUCLEOTIDE SEQUENCE [LARGE SCALE GENOMIC DNA]</scope>
    <source>
        <strain evidence="10">DSM 19116</strain>
    </source>
</reference>
<proteinExistence type="inferred from homology"/>
<dbReference type="Proteomes" id="UP000185628">
    <property type="component" value="Unassembled WGS sequence"/>
</dbReference>
<dbReference type="Gene3D" id="3.30.420.40">
    <property type="match status" value="2"/>
</dbReference>
<keyword evidence="10" id="KW-1185">Reference proteome</keyword>
<dbReference type="EMBL" id="MQVR01000026">
    <property type="protein sequence ID" value="OKL54115.1"/>
    <property type="molecule type" value="Genomic_DNA"/>
</dbReference>
<sequence>MTTVGVDIGGTKIAAGVVSEEGKLLESTQWPTDPTSPEVIEDGIVSAVQNFARTYDIEAVGVAACGFVGADRSTVRFAGNVAWRDHPLGQILSERLSLPVVVENDANAAGWAEFQFGAGREVSDMVMMTIGTGLGGAIIVNGKLVRGAFGGAGEIGHMVAVPFGHYCGCGHEGCLEMYASGTALTRAARSREISEPTYMGGVRTYAGDRSKLRGQDVTQAASDGDEAGLELVSHLGYWVGRGAASLAAVLDPELIVIGGGVSRAGDVLLEPARRSFKENLFAMENRPLAPLVISTFENDGGMIGAGDLARRD</sequence>
<dbReference type="PANTHER" id="PTHR18964:SF173">
    <property type="entry name" value="GLUCOKINASE"/>
    <property type="match status" value="1"/>
</dbReference>
<dbReference type="OrthoDB" id="9810372at2"/>
<dbReference type="NCBIfam" id="TIGR00744">
    <property type="entry name" value="ROK_glcA_fam"/>
    <property type="match status" value="1"/>
</dbReference>
<dbReference type="InterPro" id="IPR049874">
    <property type="entry name" value="ROK_cs"/>
</dbReference>
<dbReference type="InterPro" id="IPR043129">
    <property type="entry name" value="ATPase_NBD"/>
</dbReference>
<evidence type="ECO:0000256" key="1">
    <source>
        <dbReference type="ARBA" id="ARBA00006479"/>
    </source>
</evidence>
<dbReference type="GO" id="GO:0004340">
    <property type="term" value="F:glucokinase activity"/>
    <property type="evidence" value="ECO:0007669"/>
    <property type="project" value="UniProtKB-EC"/>
</dbReference>
<evidence type="ECO:0000256" key="4">
    <source>
        <dbReference type="ARBA" id="ARBA00022679"/>
    </source>
</evidence>
<gene>
    <name evidence="9" type="ORF">BSZ39_05765</name>
</gene>
<dbReference type="AlphaFoldDB" id="A0A1Q5Q2Y2"/>
<keyword evidence="5" id="KW-0547">Nucleotide-binding</keyword>
<organism evidence="9 10">
    <name type="scientific">Bowdeniella nasicola</name>
    <dbReference type="NCBI Taxonomy" id="208480"/>
    <lineage>
        <taxon>Bacteria</taxon>
        <taxon>Bacillati</taxon>
        <taxon>Actinomycetota</taxon>
        <taxon>Actinomycetes</taxon>
        <taxon>Actinomycetales</taxon>
        <taxon>Actinomycetaceae</taxon>
        <taxon>Bowdeniella</taxon>
    </lineage>
</organism>